<name>A0A2I0TZ95_LIMLA</name>
<feature type="region of interest" description="Disordered" evidence="1">
    <location>
        <begin position="130"/>
        <end position="155"/>
    </location>
</feature>
<reference evidence="3" key="1">
    <citation type="submission" date="2017-11" db="EMBL/GenBank/DDBJ databases">
        <authorList>
            <person name="Lima N.C."/>
            <person name="Parody-Merino A.M."/>
            <person name="Battley P.F."/>
            <person name="Fidler A.E."/>
            <person name="Prosdocimi F."/>
        </authorList>
    </citation>
    <scope>NUCLEOTIDE SEQUENCE [LARGE SCALE GENOMIC DNA]</scope>
</reference>
<dbReference type="OrthoDB" id="9170669at2759"/>
<evidence type="ECO:0000313" key="3">
    <source>
        <dbReference type="Proteomes" id="UP000233556"/>
    </source>
</evidence>
<evidence type="ECO:0000313" key="2">
    <source>
        <dbReference type="EMBL" id="PKU39128.1"/>
    </source>
</evidence>
<proteinExistence type="predicted"/>
<organism evidence="2 3">
    <name type="scientific">Limosa lapponica baueri</name>
    <dbReference type="NCBI Taxonomy" id="1758121"/>
    <lineage>
        <taxon>Eukaryota</taxon>
        <taxon>Metazoa</taxon>
        <taxon>Chordata</taxon>
        <taxon>Craniata</taxon>
        <taxon>Vertebrata</taxon>
        <taxon>Euteleostomi</taxon>
        <taxon>Archelosauria</taxon>
        <taxon>Archosauria</taxon>
        <taxon>Dinosauria</taxon>
        <taxon>Saurischia</taxon>
        <taxon>Theropoda</taxon>
        <taxon>Coelurosauria</taxon>
        <taxon>Aves</taxon>
        <taxon>Neognathae</taxon>
        <taxon>Neoaves</taxon>
        <taxon>Charadriiformes</taxon>
        <taxon>Scolopacidae</taxon>
        <taxon>Limosa</taxon>
    </lineage>
</organism>
<evidence type="ECO:0000256" key="1">
    <source>
        <dbReference type="SAM" id="MobiDB-lite"/>
    </source>
</evidence>
<accession>A0A2I0TZ95</accession>
<keyword evidence="3" id="KW-1185">Reference proteome</keyword>
<sequence length="155" mass="17167">MSRCPSGVCMGTSTVHDVDSGIEYTLRNFEDATKLSGVFDMTEGQYAIQRELDRPEKLAHVNFMSFNKTTKVIKLGYLVGACMYYTYKIPYILSLVTRTQGNGTTLCQGKFRLDIKKKFITSVKGGQSPELAPQGCDHSTKTIGVQGESGQHHMV</sequence>
<dbReference type="Proteomes" id="UP000233556">
    <property type="component" value="Unassembled WGS sequence"/>
</dbReference>
<protein>
    <submittedName>
        <fullName evidence="2">Tetratricopeptide repeat protein 33</fullName>
    </submittedName>
</protein>
<dbReference type="EMBL" id="KZ506565">
    <property type="protein sequence ID" value="PKU39128.1"/>
    <property type="molecule type" value="Genomic_DNA"/>
</dbReference>
<reference evidence="3" key="2">
    <citation type="submission" date="2017-12" db="EMBL/GenBank/DDBJ databases">
        <title>Genome sequence of the Bar-tailed Godwit (Limosa lapponica baueri).</title>
        <authorList>
            <person name="Lima N.C.B."/>
            <person name="Parody-Merino A.M."/>
            <person name="Battley P.F."/>
            <person name="Fidler A.E."/>
            <person name="Prosdocimi F."/>
        </authorList>
    </citation>
    <scope>NUCLEOTIDE SEQUENCE [LARGE SCALE GENOMIC DNA]</scope>
</reference>
<dbReference type="AlphaFoldDB" id="A0A2I0TZ95"/>
<gene>
    <name evidence="2" type="ORF">llap_10567</name>
</gene>